<dbReference type="PANTHER" id="PTHR48090">
    <property type="entry name" value="UNDECAPRENYL-PHOSPHATE 4-DEOXY-4-FORMAMIDO-L-ARABINOSE TRANSFERASE-RELATED"/>
    <property type="match status" value="1"/>
</dbReference>
<dbReference type="SUPFAM" id="SSF53448">
    <property type="entry name" value="Nucleotide-diphospho-sugar transferases"/>
    <property type="match status" value="1"/>
</dbReference>
<dbReference type="InterPro" id="IPR029044">
    <property type="entry name" value="Nucleotide-diphossugar_trans"/>
</dbReference>
<dbReference type="EMBL" id="CADCTL010000193">
    <property type="protein sequence ID" value="CAA9264773.1"/>
    <property type="molecule type" value="Genomic_DNA"/>
</dbReference>
<dbReference type="PANTHER" id="PTHR48090:SF7">
    <property type="entry name" value="RFBJ PROTEIN"/>
    <property type="match status" value="1"/>
</dbReference>
<evidence type="ECO:0000256" key="1">
    <source>
        <dbReference type="SAM" id="Phobius"/>
    </source>
</evidence>
<sequence>MFMKRELRLRASEPCEVFLGNRVLPYHNVLNGRAPPHGAADTLPRHASADGPVPAGSVELTILMPCLNEAETLATCIAKAKSYLARSGVSGEVLIADNGSTDGSQEIARSLGARVVDVERKGYGAALLGGIESARGRYVVMGDADDSYDFADLDGFLTKLREGYDLVMGNRFEGGIKPGAMPWKNRYIGNPVLSTVGRVFYSSGIRDFHCGLRGFSREAIRQLGLRTTGMEFASEMVVEATLHGLRIAEVPTTLSPDGRSRPPHLKPWRDGWRHLRFLLTYSPKWLFLYPGAVLLALGVLACKIHEDDRGLRRRRPGSRSGCEGTHYRFRLGSQLSDADRGAWGCGSEGSAGACAPVFN</sequence>
<accession>A0A6J4J1W3</accession>
<dbReference type="InterPro" id="IPR001173">
    <property type="entry name" value="Glyco_trans_2-like"/>
</dbReference>
<keyword evidence="3" id="KW-0808">Transferase</keyword>
<proteinExistence type="predicted"/>
<reference evidence="3" key="1">
    <citation type="submission" date="2020-02" db="EMBL/GenBank/DDBJ databases">
        <authorList>
            <person name="Meier V. D."/>
        </authorList>
    </citation>
    <scope>NUCLEOTIDE SEQUENCE</scope>
    <source>
        <strain evidence="3">AVDCRST_MAG04</strain>
    </source>
</reference>
<dbReference type="InterPro" id="IPR050256">
    <property type="entry name" value="Glycosyltransferase_2"/>
</dbReference>
<name>A0A6J4J1W3_9PROT</name>
<dbReference type="GO" id="GO:0016740">
    <property type="term" value="F:transferase activity"/>
    <property type="evidence" value="ECO:0007669"/>
    <property type="project" value="UniProtKB-KW"/>
</dbReference>
<protein>
    <submittedName>
        <fullName evidence="3">Dolichol-p-glucose synthetase, (Glycosyltransferase)</fullName>
    </submittedName>
</protein>
<dbReference type="Pfam" id="PF00535">
    <property type="entry name" value="Glycos_transf_2"/>
    <property type="match status" value="1"/>
</dbReference>
<evidence type="ECO:0000259" key="2">
    <source>
        <dbReference type="Pfam" id="PF00535"/>
    </source>
</evidence>
<evidence type="ECO:0000313" key="3">
    <source>
        <dbReference type="EMBL" id="CAA9264773.1"/>
    </source>
</evidence>
<dbReference type="CDD" id="cd04179">
    <property type="entry name" value="DPM_DPG-synthase_like"/>
    <property type="match status" value="1"/>
</dbReference>
<keyword evidence="1" id="KW-0812">Transmembrane</keyword>
<feature type="domain" description="Glycosyltransferase 2-like" evidence="2">
    <location>
        <begin position="61"/>
        <end position="223"/>
    </location>
</feature>
<feature type="transmembrane region" description="Helical" evidence="1">
    <location>
        <begin position="285"/>
        <end position="305"/>
    </location>
</feature>
<dbReference type="Gene3D" id="3.90.550.10">
    <property type="entry name" value="Spore Coat Polysaccharide Biosynthesis Protein SpsA, Chain A"/>
    <property type="match status" value="1"/>
</dbReference>
<organism evidence="3">
    <name type="scientific">uncultured Acetobacteraceae bacterium</name>
    <dbReference type="NCBI Taxonomy" id="169975"/>
    <lineage>
        <taxon>Bacteria</taxon>
        <taxon>Pseudomonadati</taxon>
        <taxon>Pseudomonadota</taxon>
        <taxon>Alphaproteobacteria</taxon>
        <taxon>Acetobacterales</taxon>
        <taxon>Acetobacteraceae</taxon>
        <taxon>environmental samples</taxon>
    </lineage>
</organism>
<keyword evidence="1" id="KW-1133">Transmembrane helix</keyword>
<keyword evidence="1" id="KW-0472">Membrane</keyword>
<dbReference type="AlphaFoldDB" id="A0A6J4J1W3"/>
<gene>
    <name evidence="3" type="ORF">AVDCRST_MAG04-2793</name>
</gene>